<gene>
    <name evidence="2" type="ORF">PCOR1329_LOCUS18885</name>
</gene>
<organism evidence="2 3">
    <name type="scientific">Prorocentrum cordatum</name>
    <dbReference type="NCBI Taxonomy" id="2364126"/>
    <lineage>
        <taxon>Eukaryota</taxon>
        <taxon>Sar</taxon>
        <taxon>Alveolata</taxon>
        <taxon>Dinophyceae</taxon>
        <taxon>Prorocentrales</taxon>
        <taxon>Prorocentraceae</taxon>
        <taxon>Prorocentrum</taxon>
    </lineage>
</organism>
<reference evidence="2" key="1">
    <citation type="submission" date="2023-10" db="EMBL/GenBank/DDBJ databases">
        <authorList>
            <person name="Chen Y."/>
            <person name="Shah S."/>
            <person name="Dougan E. K."/>
            <person name="Thang M."/>
            <person name="Chan C."/>
        </authorList>
    </citation>
    <scope>NUCLEOTIDE SEQUENCE [LARGE SCALE GENOMIC DNA]</scope>
</reference>
<evidence type="ECO:0000256" key="1">
    <source>
        <dbReference type="SAM" id="MobiDB-lite"/>
    </source>
</evidence>
<evidence type="ECO:0000313" key="2">
    <source>
        <dbReference type="EMBL" id="CAK0815665.1"/>
    </source>
</evidence>
<comment type="caution">
    <text evidence="2">The sequence shown here is derived from an EMBL/GenBank/DDBJ whole genome shotgun (WGS) entry which is preliminary data.</text>
</comment>
<evidence type="ECO:0000313" key="3">
    <source>
        <dbReference type="Proteomes" id="UP001189429"/>
    </source>
</evidence>
<proteinExistence type="predicted"/>
<name>A0ABN9RDL6_9DINO</name>
<feature type="non-terminal residue" evidence="2">
    <location>
        <position position="94"/>
    </location>
</feature>
<keyword evidence="3" id="KW-1185">Reference proteome</keyword>
<protein>
    <submittedName>
        <fullName evidence="2">Uncharacterized protein</fullName>
    </submittedName>
</protein>
<accession>A0ABN9RDL6</accession>
<sequence length="94" mass="10039">MRRLTRPRIALRSTRSELSVREGMDHTLASLYKVPRVHSEDWLESGEPGADGEDPECGAARACARSRAAAAPAPPIDECGFGVLGPPAPPPRPP</sequence>
<feature type="region of interest" description="Disordered" evidence="1">
    <location>
        <begin position="69"/>
        <end position="94"/>
    </location>
</feature>
<dbReference type="Proteomes" id="UP001189429">
    <property type="component" value="Unassembled WGS sequence"/>
</dbReference>
<dbReference type="EMBL" id="CAUYUJ010005975">
    <property type="protein sequence ID" value="CAK0815665.1"/>
    <property type="molecule type" value="Genomic_DNA"/>
</dbReference>